<reference evidence="3" key="1">
    <citation type="submission" date="2021-01" db="EMBL/GenBank/DDBJ databases">
        <authorList>
            <person name="Corre E."/>
            <person name="Pelletier E."/>
            <person name="Niang G."/>
            <person name="Scheremetjew M."/>
            <person name="Finn R."/>
            <person name="Kale V."/>
            <person name="Holt S."/>
            <person name="Cochrane G."/>
            <person name="Meng A."/>
            <person name="Brown T."/>
            <person name="Cohen L."/>
        </authorList>
    </citation>
    <scope>NUCLEOTIDE SEQUENCE</scope>
    <source>
        <strain evidence="3">308</strain>
    </source>
</reference>
<evidence type="ECO:0000313" key="3">
    <source>
        <dbReference type="EMBL" id="CAD8877076.1"/>
    </source>
</evidence>
<accession>A0A7S1FNA8</accession>
<evidence type="ECO:0000256" key="1">
    <source>
        <dbReference type="SAM" id="MobiDB-lite"/>
    </source>
</evidence>
<keyword evidence="2" id="KW-0812">Transmembrane</keyword>
<sequence length="587" mass="66620">MSRVGVSFKPTVAGTAKGKIYLAFAFVLGCATSSTVLLWMHGPHRLPEKIQRRQSPAHEHLVPSRKDSPLLDVAPKDAHDDASEDANDDAFDDADDAKDVEKANPTDDGDEEADPYAGVGGVLTGRNVLVAIASYDTSQLPHLEEVLASLRDVCEAGVNSIRVVIHTTFPYPVSWIDMINSRTRCWGGVSSLLSEEYENRMQMEIHLVSPAVRLHLVDLHRPLFYEEENLEKYDVMIYLEDDIRVSPSTIASYLMETQRVRELVGDEEFSDYNIGIVRYEYNFPPDTVIQDNTRHLVKKSTRVYWEHSKRPVFSKAADILPEKERKLLGDGYFQMSNHHQGMFMATPELLRKWAEREKCNFDVVRDRPGQGHQPTEGTQRVWMSSHMLYGPSHCDVRQLLPADNFVSLTTHHLANKNYRRVGKEGRIGGGGVHNAMPNSFEKPPEVEGPSPLLLSAMEMHIEISKSFYSVNMTSYEGIKSYEGILMLDLIDRANWVKDKQDYFALVDRRMKAFEDYVERGGYMVEADYTDLLDDYNAELEEWEAKADLAKSAAKLAAKEAKKGKKGKKTERKKGKRKTKRKAKTNNE</sequence>
<feature type="compositionally biased region" description="Acidic residues" evidence="1">
    <location>
        <begin position="82"/>
        <end position="96"/>
    </location>
</feature>
<feature type="compositionally biased region" description="Basic residues" evidence="1">
    <location>
        <begin position="561"/>
        <end position="587"/>
    </location>
</feature>
<keyword evidence="2" id="KW-1133">Transmembrane helix</keyword>
<name>A0A7S1FNA8_9STRA</name>
<feature type="compositionally biased region" description="Basic and acidic residues" evidence="1">
    <location>
        <begin position="51"/>
        <end position="81"/>
    </location>
</feature>
<dbReference type="EMBL" id="HBFR01005963">
    <property type="protein sequence ID" value="CAD8877076.1"/>
    <property type="molecule type" value="Transcribed_RNA"/>
</dbReference>
<feature type="transmembrane region" description="Helical" evidence="2">
    <location>
        <begin position="20"/>
        <end position="40"/>
    </location>
</feature>
<dbReference type="PROSITE" id="PS51257">
    <property type="entry name" value="PROKAR_LIPOPROTEIN"/>
    <property type="match status" value="1"/>
</dbReference>
<feature type="region of interest" description="Disordered" evidence="1">
    <location>
        <begin position="51"/>
        <end position="119"/>
    </location>
</feature>
<proteinExistence type="predicted"/>
<evidence type="ECO:0000256" key="2">
    <source>
        <dbReference type="SAM" id="Phobius"/>
    </source>
</evidence>
<protein>
    <submittedName>
        <fullName evidence="3">Uncharacterized protein</fullName>
    </submittedName>
</protein>
<dbReference type="AlphaFoldDB" id="A0A7S1FNA8"/>
<gene>
    <name evidence="3" type="ORF">CHYS00102_LOCUS4260</name>
</gene>
<keyword evidence="2" id="KW-0472">Membrane</keyword>
<organism evidence="3">
    <name type="scientific">Corethron hystrix</name>
    <dbReference type="NCBI Taxonomy" id="216773"/>
    <lineage>
        <taxon>Eukaryota</taxon>
        <taxon>Sar</taxon>
        <taxon>Stramenopiles</taxon>
        <taxon>Ochrophyta</taxon>
        <taxon>Bacillariophyta</taxon>
        <taxon>Coscinodiscophyceae</taxon>
        <taxon>Corethrophycidae</taxon>
        <taxon>Corethrales</taxon>
        <taxon>Corethraceae</taxon>
        <taxon>Corethron</taxon>
    </lineage>
</organism>
<feature type="region of interest" description="Disordered" evidence="1">
    <location>
        <begin position="558"/>
        <end position="587"/>
    </location>
</feature>